<comment type="caution">
    <text evidence="3">The sequence shown here is derived from an EMBL/GenBank/DDBJ whole genome shotgun (WGS) entry which is preliminary data.</text>
</comment>
<keyword evidence="2" id="KW-0812">Transmembrane</keyword>
<dbReference type="OrthoDB" id="4338751at2"/>
<dbReference type="RefSeq" id="WP_138054664.1">
    <property type="nucleotide sequence ID" value="NZ_VAWE01000001.1"/>
</dbReference>
<feature type="transmembrane region" description="Helical" evidence="2">
    <location>
        <begin position="51"/>
        <end position="71"/>
    </location>
</feature>
<keyword evidence="2" id="KW-1133">Transmembrane helix</keyword>
<evidence type="ECO:0000256" key="2">
    <source>
        <dbReference type="SAM" id="Phobius"/>
    </source>
</evidence>
<dbReference type="EMBL" id="VAWE01000001">
    <property type="protein sequence ID" value="TLQ45322.1"/>
    <property type="molecule type" value="Genomic_DNA"/>
</dbReference>
<organism evidence="3 4">
    <name type="scientific">Streptomyces marianii</name>
    <dbReference type="NCBI Taxonomy" id="1817406"/>
    <lineage>
        <taxon>Bacteria</taxon>
        <taxon>Bacillati</taxon>
        <taxon>Actinomycetota</taxon>
        <taxon>Actinomycetes</taxon>
        <taxon>Kitasatosporales</taxon>
        <taxon>Streptomycetaceae</taxon>
        <taxon>Streptomyces</taxon>
    </lineage>
</organism>
<feature type="transmembrane region" description="Helical" evidence="2">
    <location>
        <begin position="115"/>
        <end position="133"/>
    </location>
</feature>
<accession>A0A5R9E970</accession>
<reference evidence="3 4" key="1">
    <citation type="submission" date="2019-05" db="EMBL/GenBank/DDBJ databases">
        <title>Streptomyces marianii sp. nov., a novel marine actinomycete from southern coast of India.</title>
        <authorList>
            <person name="Iniyan A.M."/>
            <person name="Wink J."/>
            <person name="Ramprasad E."/>
            <person name="Ramana C.V."/>
            <person name="Bunk B."/>
            <person name="Sproer C."/>
            <person name="Joseph F.-J.R.S."/>
            <person name="Vincent S.G.P."/>
        </authorList>
    </citation>
    <scope>NUCLEOTIDE SEQUENCE [LARGE SCALE GENOMIC DNA]</scope>
    <source>
        <strain evidence="3 4">ICN19</strain>
    </source>
</reference>
<sequence length="234" mass="24173">MVRNVIGSVLALAGAAVAVCGPFRAWYGGRLGVDYRIQDLFGGITDAQTEVVSSIALPYAFSALVALLGVVLRSRLLVALAGLVVLGFTVLWMVRQGQAAGYLSVGGDLPGLGDGVAAALGGGCLLLLAAVVMRGRAPRVVAFEEPGYDGPLGDPAGYPAGDPAAYPAGYPGDPGAYPPEETGPYVWSPEPDDTQRLPVYPPPPPYGSGPRQPRRDPYGAGPDQDPFRDEGRGP</sequence>
<feature type="compositionally biased region" description="Low complexity" evidence="1">
    <location>
        <begin position="153"/>
        <end position="179"/>
    </location>
</feature>
<protein>
    <submittedName>
        <fullName evidence="3">Uncharacterized protein</fullName>
    </submittedName>
</protein>
<proteinExistence type="predicted"/>
<evidence type="ECO:0000256" key="1">
    <source>
        <dbReference type="SAM" id="MobiDB-lite"/>
    </source>
</evidence>
<gene>
    <name evidence="3" type="ORF">FEF34_21905</name>
</gene>
<feature type="compositionally biased region" description="Basic and acidic residues" evidence="1">
    <location>
        <begin position="225"/>
        <end position="234"/>
    </location>
</feature>
<feature type="region of interest" description="Disordered" evidence="1">
    <location>
        <begin position="153"/>
        <end position="234"/>
    </location>
</feature>
<keyword evidence="4" id="KW-1185">Reference proteome</keyword>
<feature type="transmembrane region" description="Helical" evidence="2">
    <location>
        <begin position="76"/>
        <end position="95"/>
    </location>
</feature>
<evidence type="ECO:0000313" key="3">
    <source>
        <dbReference type="EMBL" id="TLQ45322.1"/>
    </source>
</evidence>
<keyword evidence="2" id="KW-0472">Membrane</keyword>
<dbReference type="Proteomes" id="UP000305921">
    <property type="component" value="Unassembled WGS sequence"/>
</dbReference>
<dbReference type="AlphaFoldDB" id="A0A5R9E970"/>
<name>A0A5R9E970_9ACTN</name>
<evidence type="ECO:0000313" key="4">
    <source>
        <dbReference type="Proteomes" id="UP000305921"/>
    </source>
</evidence>